<dbReference type="Pfam" id="PF22633">
    <property type="entry name" value="F5_F8_type_C_2"/>
    <property type="match status" value="1"/>
</dbReference>
<protein>
    <submittedName>
        <fullName evidence="1">Fucolectin</fullName>
    </submittedName>
</protein>
<name>K1RJG5_MAGGI</name>
<proteinExistence type="predicted"/>
<sequence>MPQNFGNVGIEFNRKNVALWKSTDQSTTYSANGINFTSDKAVDGNGDGNFDSHTCTHTKPGNYNPTWNVYLGNAYYIIAIKIKNRNDYREYLF</sequence>
<reference evidence="1" key="1">
    <citation type="journal article" date="2012" name="Nature">
        <title>The oyster genome reveals stress adaptation and complexity of shell formation.</title>
        <authorList>
            <person name="Zhang G."/>
            <person name="Fang X."/>
            <person name="Guo X."/>
            <person name="Li L."/>
            <person name="Luo R."/>
            <person name="Xu F."/>
            <person name="Yang P."/>
            <person name="Zhang L."/>
            <person name="Wang X."/>
            <person name="Qi H."/>
            <person name="Xiong Z."/>
            <person name="Que H."/>
            <person name="Xie Y."/>
            <person name="Holland P.W."/>
            <person name="Paps J."/>
            <person name="Zhu Y."/>
            <person name="Wu F."/>
            <person name="Chen Y."/>
            <person name="Wang J."/>
            <person name="Peng C."/>
            <person name="Meng J."/>
            <person name="Yang L."/>
            <person name="Liu J."/>
            <person name="Wen B."/>
            <person name="Zhang N."/>
            <person name="Huang Z."/>
            <person name="Zhu Q."/>
            <person name="Feng Y."/>
            <person name="Mount A."/>
            <person name="Hedgecock D."/>
            <person name="Xu Z."/>
            <person name="Liu Y."/>
            <person name="Domazet-Loso T."/>
            <person name="Du Y."/>
            <person name="Sun X."/>
            <person name="Zhang S."/>
            <person name="Liu B."/>
            <person name="Cheng P."/>
            <person name="Jiang X."/>
            <person name="Li J."/>
            <person name="Fan D."/>
            <person name="Wang W."/>
            <person name="Fu W."/>
            <person name="Wang T."/>
            <person name="Wang B."/>
            <person name="Zhang J."/>
            <person name="Peng Z."/>
            <person name="Li Y."/>
            <person name="Li N."/>
            <person name="Wang J."/>
            <person name="Chen M."/>
            <person name="He Y."/>
            <person name="Tan F."/>
            <person name="Song X."/>
            <person name="Zheng Q."/>
            <person name="Huang R."/>
            <person name="Yang H."/>
            <person name="Du X."/>
            <person name="Chen L."/>
            <person name="Yang M."/>
            <person name="Gaffney P.M."/>
            <person name="Wang S."/>
            <person name="Luo L."/>
            <person name="She Z."/>
            <person name="Ming Y."/>
            <person name="Huang W."/>
            <person name="Zhang S."/>
            <person name="Huang B."/>
            <person name="Zhang Y."/>
            <person name="Qu T."/>
            <person name="Ni P."/>
            <person name="Miao G."/>
            <person name="Wang J."/>
            <person name="Wang Q."/>
            <person name="Steinberg C.E."/>
            <person name="Wang H."/>
            <person name="Li N."/>
            <person name="Qian L."/>
            <person name="Zhang G."/>
            <person name="Li Y."/>
            <person name="Yang H."/>
            <person name="Liu X."/>
            <person name="Wang J."/>
            <person name="Yin Y."/>
            <person name="Wang J."/>
        </authorList>
    </citation>
    <scope>NUCLEOTIDE SEQUENCE [LARGE SCALE GENOMIC DNA]</scope>
    <source>
        <strain evidence="1">05x7-T-G4-1.051#20</strain>
    </source>
</reference>
<dbReference type="PANTHER" id="PTHR45713">
    <property type="entry name" value="FTP DOMAIN-CONTAINING PROTEIN"/>
    <property type="match status" value="1"/>
</dbReference>
<dbReference type="AlphaFoldDB" id="K1RJG5"/>
<organism evidence="1">
    <name type="scientific">Magallana gigas</name>
    <name type="common">Pacific oyster</name>
    <name type="synonym">Crassostrea gigas</name>
    <dbReference type="NCBI Taxonomy" id="29159"/>
    <lineage>
        <taxon>Eukaryota</taxon>
        <taxon>Metazoa</taxon>
        <taxon>Spiralia</taxon>
        <taxon>Lophotrochozoa</taxon>
        <taxon>Mollusca</taxon>
        <taxon>Bivalvia</taxon>
        <taxon>Autobranchia</taxon>
        <taxon>Pteriomorphia</taxon>
        <taxon>Ostreida</taxon>
        <taxon>Ostreoidea</taxon>
        <taxon>Ostreidae</taxon>
        <taxon>Magallana</taxon>
    </lineage>
</organism>
<dbReference type="InterPro" id="IPR051941">
    <property type="entry name" value="BG_Antigen-Binding_Lectin"/>
</dbReference>
<dbReference type="InterPro" id="IPR008979">
    <property type="entry name" value="Galactose-bd-like_sf"/>
</dbReference>
<dbReference type="Gene3D" id="2.60.120.260">
    <property type="entry name" value="Galactose-binding domain-like"/>
    <property type="match status" value="1"/>
</dbReference>
<dbReference type="InParanoid" id="K1RJG5"/>
<evidence type="ECO:0000313" key="1">
    <source>
        <dbReference type="EMBL" id="EKC34391.1"/>
    </source>
</evidence>
<dbReference type="SUPFAM" id="SSF49785">
    <property type="entry name" value="Galactose-binding domain-like"/>
    <property type="match status" value="1"/>
</dbReference>
<dbReference type="EMBL" id="JH819116">
    <property type="protein sequence ID" value="EKC34391.1"/>
    <property type="molecule type" value="Genomic_DNA"/>
</dbReference>
<accession>K1RJG5</accession>
<dbReference type="PANTHER" id="PTHR45713:SF6">
    <property type="entry name" value="F5_8 TYPE C DOMAIN-CONTAINING PROTEIN"/>
    <property type="match status" value="1"/>
</dbReference>
<gene>
    <name evidence="1" type="ORF">CGI_10025749</name>
</gene>
<dbReference type="HOGENOM" id="CLU_2401789_0_0_1"/>